<dbReference type="AlphaFoldDB" id="K1U436"/>
<comment type="caution">
    <text evidence="1">The sequence shown here is derived from an EMBL/GenBank/DDBJ whole genome shotgun (WGS) entry which is preliminary data.</text>
</comment>
<dbReference type="Pfam" id="PF26125">
    <property type="entry name" value="AcrVA2-like"/>
    <property type="match status" value="1"/>
</dbReference>
<proteinExistence type="predicted"/>
<organism evidence="1">
    <name type="scientific">human gut metagenome</name>
    <dbReference type="NCBI Taxonomy" id="408170"/>
    <lineage>
        <taxon>unclassified sequences</taxon>
        <taxon>metagenomes</taxon>
        <taxon>organismal metagenomes</taxon>
    </lineage>
</organism>
<dbReference type="EMBL" id="AJWY01004183">
    <property type="protein sequence ID" value="EKC73110.1"/>
    <property type="molecule type" value="Genomic_DNA"/>
</dbReference>
<evidence type="ECO:0000313" key="1">
    <source>
        <dbReference type="EMBL" id="EKC73110.1"/>
    </source>
</evidence>
<accession>K1U436</accession>
<name>K1U436_9ZZZZ</name>
<reference evidence="1" key="1">
    <citation type="journal article" date="2013" name="Environ. Microbiol.">
        <title>Microbiota from the distal guts of lean and obese adolescents exhibit partial functional redundancy besides clear differences in community structure.</title>
        <authorList>
            <person name="Ferrer M."/>
            <person name="Ruiz A."/>
            <person name="Lanza F."/>
            <person name="Haange S.B."/>
            <person name="Oberbach A."/>
            <person name="Till H."/>
            <person name="Bargiela R."/>
            <person name="Campoy C."/>
            <person name="Segura M.T."/>
            <person name="Richter M."/>
            <person name="von Bergen M."/>
            <person name="Seifert J."/>
            <person name="Suarez A."/>
        </authorList>
    </citation>
    <scope>NUCLEOTIDE SEQUENCE</scope>
</reference>
<dbReference type="InterPro" id="IPR058915">
    <property type="entry name" value="AcrVA2-like"/>
</dbReference>
<protein>
    <submittedName>
        <fullName evidence="1">Uncharacterized protein</fullName>
    </submittedName>
</protein>
<feature type="non-terminal residue" evidence="1">
    <location>
        <position position="168"/>
    </location>
</feature>
<gene>
    <name evidence="1" type="ORF">LEA_06392</name>
</gene>
<sequence length="168" mass="19394">MEKISKNEPLPLKLLHDFEQEYPDAFPLCDYVRKGKGVELRDWHDICLMPISATLSIGRKIGAGGLFPSVCAALYSWKKHKEIYNFDKDLADMLMSQADSELEIPIEVLFSIPYHCVWIQYEEKNGFFAWIEQDMRTYNFELRILSAIKEGFTESIAVHLVKDGSVLD</sequence>